<protein>
    <submittedName>
        <fullName evidence="2">Uncharacterized protein</fullName>
    </submittedName>
</protein>
<keyword evidence="1" id="KW-1133">Transmembrane helix</keyword>
<keyword evidence="3" id="KW-1185">Reference proteome</keyword>
<proteinExistence type="predicted"/>
<organism evidence="2 3">
    <name type="scientific">Algoriphagus confluentis</name>
    <dbReference type="NCBI Taxonomy" id="1697556"/>
    <lineage>
        <taxon>Bacteria</taxon>
        <taxon>Pseudomonadati</taxon>
        <taxon>Bacteroidota</taxon>
        <taxon>Cytophagia</taxon>
        <taxon>Cytophagales</taxon>
        <taxon>Cyclobacteriaceae</taxon>
        <taxon>Algoriphagus</taxon>
    </lineage>
</organism>
<dbReference type="Proteomes" id="UP001338309">
    <property type="component" value="Unassembled WGS sequence"/>
</dbReference>
<accession>A0ABQ6PSI1</accession>
<dbReference type="RefSeq" id="WP_338225390.1">
    <property type="nucleotide sequence ID" value="NZ_BTPD01000011.1"/>
</dbReference>
<keyword evidence="1" id="KW-0812">Transmembrane</keyword>
<name>A0ABQ6PSI1_9BACT</name>
<dbReference type="EMBL" id="BTPD01000011">
    <property type="protein sequence ID" value="GMQ30678.1"/>
    <property type="molecule type" value="Genomic_DNA"/>
</dbReference>
<keyword evidence="1" id="KW-0472">Membrane</keyword>
<reference evidence="2 3" key="1">
    <citation type="submission" date="2023-08" db="EMBL/GenBank/DDBJ databases">
        <title>Draft genome sequence of Algoriphagus confluentis.</title>
        <authorList>
            <person name="Takatani N."/>
            <person name="Hosokawa M."/>
            <person name="Sawabe T."/>
        </authorList>
    </citation>
    <scope>NUCLEOTIDE SEQUENCE [LARGE SCALE GENOMIC DNA]</scope>
    <source>
        <strain evidence="2 3">NBRC 111222</strain>
    </source>
</reference>
<evidence type="ECO:0000313" key="2">
    <source>
        <dbReference type="EMBL" id="GMQ30678.1"/>
    </source>
</evidence>
<sequence length="66" mass="7510">MNNQKHGMPALISLFIPGLGQMIKGDFFKGIMIWVFGGLTAVFLMWTIIVPLIIYVWNVYDAYNSN</sequence>
<gene>
    <name evidence="2" type="ORF">Aconfl_33210</name>
</gene>
<comment type="caution">
    <text evidence="2">The sequence shown here is derived from an EMBL/GenBank/DDBJ whole genome shotgun (WGS) entry which is preliminary data.</text>
</comment>
<evidence type="ECO:0000256" key="1">
    <source>
        <dbReference type="SAM" id="Phobius"/>
    </source>
</evidence>
<feature type="transmembrane region" description="Helical" evidence="1">
    <location>
        <begin position="31"/>
        <end position="57"/>
    </location>
</feature>
<evidence type="ECO:0000313" key="3">
    <source>
        <dbReference type="Proteomes" id="UP001338309"/>
    </source>
</evidence>